<evidence type="ECO:0000313" key="7">
    <source>
        <dbReference type="Proteomes" id="UP001595828"/>
    </source>
</evidence>
<protein>
    <submittedName>
        <fullName evidence="6">TetR/AcrR family transcriptional regulator</fullName>
    </submittedName>
</protein>
<dbReference type="SUPFAM" id="SSF46689">
    <property type="entry name" value="Homeodomain-like"/>
    <property type="match status" value="1"/>
</dbReference>
<gene>
    <name evidence="6" type="ORF">ACFO0A_12900</name>
</gene>
<dbReference type="Proteomes" id="UP001595828">
    <property type="component" value="Unassembled WGS sequence"/>
</dbReference>
<evidence type="ECO:0000259" key="5">
    <source>
        <dbReference type="PROSITE" id="PS50977"/>
    </source>
</evidence>
<keyword evidence="3" id="KW-0804">Transcription</keyword>
<proteinExistence type="predicted"/>
<dbReference type="PANTHER" id="PTHR30055:SF234">
    <property type="entry name" value="HTH-TYPE TRANSCRIPTIONAL REGULATOR BETI"/>
    <property type="match status" value="1"/>
</dbReference>
<dbReference type="RefSeq" id="WP_379539663.1">
    <property type="nucleotide sequence ID" value="NZ_JBHSDR010000006.1"/>
</dbReference>
<evidence type="ECO:0000256" key="3">
    <source>
        <dbReference type="ARBA" id="ARBA00023163"/>
    </source>
</evidence>
<keyword evidence="1" id="KW-0805">Transcription regulation</keyword>
<reference evidence="7" key="1">
    <citation type="journal article" date="2019" name="Int. J. Syst. Evol. Microbiol.">
        <title>The Global Catalogue of Microorganisms (GCM) 10K type strain sequencing project: providing services to taxonomists for standard genome sequencing and annotation.</title>
        <authorList>
            <consortium name="The Broad Institute Genomics Platform"/>
            <consortium name="The Broad Institute Genome Sequencing Center for Infectious Disease"/>
            <person name="Wu L."/>
            <person name="Ma J."/>
        </authorList>
    </citation>
    <scope>NUCLEOTIDE SEQUENCE [LARGE SCALE GENOMIC DNA]</scope>
    <source>
        <strain evidence="7">CGMCC 1.12989</strain>
    </source>
</reference>
<dbReference type="PROSITE" id="PS50977">
    <property type="entry name" value="HTH_TETR_2"/>
    <property type="match status" value="1"/>
</dbReference>
<evidence type="ECO:0000313" key="6">
    <source>
        <dbReference type="EMBL" id="MFC4295955.1"/>
    </source>
</evidence>
<evidence type="ECO:0000256" key="2">
    <source>
        <dbReference type="ARBA" id="ARBA00023125"/>
    </source>
</evidence>
<evidence type="ECO:0000256" key="4">
    <source>
        <dbReference type="PROSITE-ProRule" id="PRU00335"/>
    </source>
</evidence>
<dbReference type="InterPro" id="IPR050109">
    <property type="entry name" value="HTH-type_TetR-like_transc_reg"/>
</dbReference>
<dbReference type="Pfam" id="PF00440">
    <property type="entry name" value="TetR_N"/>
    <property type="match status" value="1"/>
</dbReference>
<dbReference type="EMBL" id="JBHSDR010000006">
    <property type="protein sequence ID" value="MFC4295955.1"/>
    <property type="molecule type" value="Genomic_DNA"/>
</dbReference>
<dbReference type="Gene3D" id="1.10.357.10">
    <property type="entry name" value="Tetracycline Repressor, domain 2"/>
    <property type="match status" value="1"/>
</dbReference>
<dbReference type="InterPro" id="IPR009057">
    <property type="entry name" value="Homeodomain-like_sf"/>
</dbReference>
<keyword evidence="2 4" id="KW-0238">DNA-binding</keyword>
<dbReference type="InterPro" id="IPR001647">
    <property type="entry name" value="HTH_TetR"/>
</dbReference>
<dbReference type="PANTHER" id="PTHR30055">
    <property type="entry name" value="HTH-TYPE TRANSCRIPTIONAL REGULATOR RUTR"/>
    <property type="match status" value="1"/>
</dbReference>
<sequence length="244" mass="27939">MREAAPVAPNPKQTRREDILAAAIKSVVRDGYNRTTMSHVARLAGVTRPLVQYYFPTRELLLRAAIRRILDDWRERYFSLSNPEEESKDILSGIIRLWNHMHLPEYQAYYELDISSRTDPELRRIIDELSADDAHMRYDEAAIKFSTFSVADKAAFTEARAFTTIFLEGLLRHRFGSPAEDSTQERQLALLSSLLRDYWSERGVQASSDPVSMPSAEPKLNRLRQAAEELIECLNELSKSAGPH</sequence>
<keyword evidence="7" id="KW-1185">Reference proteome</keyword>
<organism evidence="6 7">
    <name type="scientific">Novosphingobium tardum</name>
    <dbReference type="NCBI Taxonomy" id="1538021"/>
    <lineage>
        <taxon>Bacteria</taxon>
        <taxon>Pseudomonadati</taxon>
        <taxon>Pseudomonadota</taxon>
        <taxon>Alphaproteobacteria</taxon>
        <taxon>Sphingomonadales</taxon>
        <taxon>Sphingomonadaceae</taxon>
        <taxon>Novosphingobium</taxon>
    </lineage>
</organism>
<name>A0ABV8RSU5_9SPHN</name>
<evidence type="ECO:0000256" key="1">
    <source>
        <dbReference type="ARBA" id="ARBA00023015"/>
    </source>
</evidence>
<comment type="caution">
    <text evidence="6">The sequence shown here is derived from an EMBL/GenBank/DDBJ whole genome shotgun (WGS) entry which is preliminary data.</text>
</comment>
<feature type="DNA-binding region" description="H-T-H motif" evidence="4">
    <location>
        <begin position="36"/>
        <end position="55"/>
    </location>
</feature>
<accession>A0ABV8RSU5</accession>
<feature type="domain" description="HTH tetR-type" evidence="5">
    <location>
        <begin position="13"/>
        <end position="73"/>
    </location>
</feature>